<sequence length="122" mass="13828">MSSEQYYVVSVRHTHKEHLYITVWGPNNCGYRWALSGAGCYSEDLILNSLDYYNNGPNIAVPCSILDDIAIPPIKGHHDNDAGPCVENNKKNWQRILKAAIAPTKYPPQPKYKRVKKRKAVC</sequence>
<reference evidence="1 2" key="1">
    <citation type="submission" date="2017-01" db="EMBL/GenBank/DDBJ databases">
        <title>Complete Genome Sequence of Paenalcaligenes hominis, Isolated from a paraplegic Patient with neurogenic bladder.</title>
        <authorList>
            <person name="Mukhopadhyay R."/>
            <person name="Joaquin J."/>
            <person name="Hogue R."/>
            <person name="Kilaru A."/>
            <person name="Jospin G."/>
            <person name="Mars K."/>
            <person name="Eisen J.A."/>
            <person name="Chaturvedi V."/>
        </authorList>
    </citation>
    <scope>NUCLEOTIDE SEQUENCE [LARGE SCALE GENOMIC DNA]</scope>
    <source>
        <strain evidence="1 2">15S00501</strain>
    </source>
</reference>
<dbReference type="KEGG" id="phn:PAEH1_01270"/>
<protein>
    <submittedName>
        <fullName evidence="1">Uncharacterized protein</fullName>
    </submittedName>
</protein>
<evidence type="ECO:0000313" key="1">
    <source>
        <dbReference type="EMBL" id="AQS50513.1"/>
    </source>
</evidence>
<gene>
    <name evidence="1" type="ORF">PAEH1_01270</name>
</gene>
<organism evidence="1 2">
    <name type="scientific">Paenalcaligenes hominis</name>
    <dbReference type="NCBI Taxonomy" id="643674"/>
    <lineage>
        <taxon>Bacteria</taxon>
        <taxon>Pseudomonadati</taxon>
        <taxon>Pseudomonadota</taxon>
        <taxon>Betaproteobacteria</taxon>
        <taxon>Burkholderiales</taxon>
        <taxon>Alcaligenaceae</taxon>
        <taxon>Paenalcaligenes</taxon>
    </lineage>
</organism>
<dbReference type="AlphaFoldDB" id="A0A1U9JXH9"/>
<name>A0A1U9JXH9_9BURK</name>
<proteinExistence type="predicted"/>
<dbReference type="EMBL" id="CP019697">
    <property type="protein sequence ID" value="AQS50513.1"/>
    <property type="molecule type" value="Genomic_DNA"/>
</dbReference>
<evidence type="ECO:0000313" key="2">
    <source>
        <dbReference type="Proteomes" id="UP000189369"/>
    </source>
</evidence>
<accession>A0A1U9JXH9</accession>
<dbReference type="STRING" id="643674.PAEH1_01270"/>
<dbReference type="Proteomes" id="UP000189369">
    <property type="component" value="Chromosome"/>
</dbReference>